<dbReference type="STRING" id="79200.A0A166FJW9"/>
<proteinExistence type="inferred from homology"/>
<keyword evidence="2" id="KW-0808">Transferase</keyword>
<dbReference type="FunFam" id="1.10.10.10:FF:000357">
    <property type="entry name" value="Caffeic acid 3-O-methyltransferase"/>
    <property type="match status" value="2"/>
</dbReference>
<reference evidence="7" key="1">
    <citation type="journal article" date="2016" name="Nat. Genet.">
        <title>A high-quality carrot genome assembly provides new insights into carotenoid accumulation and asterid genome evolution.</title>
        <authorList>
            <person name="Iorizzo M."/>
            <person name="Ellison S."/>
            <person name="Senalik D."/>
            <person name="Zeng P."/>
            <person name="Satapoomin P."/>
            <person name="Huang J."/>
            <person name="Bowman M."/>
            <person name="Iovene M."/>
            <person name="Sanseverino W."/>
            <person name="Cavagnaro P."/>
            <person name="Yildiz M."/>
            <person name="Macko-Podgorni A."/>
            <person name="Moranska E."/>
            <person name="Grzebelus E."/>
            <person name="Grzebelus D."/>
            <person name="Ashrafi H."/>
            <person name="Zheng Z."/>
            <person name="Cheng S."/>
            <person name="Spooner D."/>
            <person name="Van Deynze A."/>
            <person name="Simon P."/>
        </authorList>
    </citation>
    <scope>NUCLEOTIDE SEQUENCE [LARGE SCALE GENOMIC DNA]</scope>
    <source>
        <tissue evidence="7">Leaf</tissue>
    </source>
</reference>
<dbReference type="InterPro" id="IPR016461">
    <property type="entry name" value="COMT-like"/>
</dbReference>
<feature type="domain" description="O-methyltransferase C-terminal" evidence="5">
    <location>
        <begin position="141"/>
        <end position="349"/>
    </location>
</feature>
<dbReference type="PROSITE" id="PS51683">
    <property type="entry name" value="SAM_OMT_II"/>
    <property type="match status" value="2"/>
</dbReference>
<feature type="domain" description="O-methyltransferase dimerisation" evidence="6">
    <location>
        <begin position="16"/>
        <end position="118"/>
    </location>
</feature>
<evidence type="ECO:0000256" key="1">
    <source>
        <dbReference type="ARBA" id="ARBA00022603"/>
    </source>
</evidence>
<organism evidence="7">
    <name type="scientific">Daucus carota subsp. sativus</name>
    <name type="common">Carrot</name>
    <dbReference type="NCBI Taxonomy" id="79200"/>
    <lineage>
        <taxon>Eukaryota</taxon>
        <taxon>Viridiplantae</taxon>
        <taxon>Streptophyta</taxon>
        <taxon>Embryophyta</taxon>
        <taxon>Tracheophyta</taxon>
        <taxon>Spermatophyta</taxon>
        <taxon>Magnoliopsida</taxon>
        <taxon>eudicotyledons</taxon>
        <taxon>Gunneridae</taxon>
        <taxon>Pentapetalae</taxon>
        <taxon>asterids</taxon>
        <taxon>campanulids</taxon>
        <taxon>Apiales</taxon>
        <taxon>Apiaceae</taxon>
        <taxon>Apioideae</taxon>
        <taxon>Scandiceae</taxon>
        <taxon>Daucinae</taxon>
        <taxon>Daucus</taxon>
        <taxon>Daucus sect. Daucus</taxon>
    </lineage>
</organism>
<sequence>MSQEVKDANEFTMGLQLYSGTILGMVMKAAIELDLFEIIAKASTANGIYPFGKDAKKMSSDDIAAQLPTQNPAAAAMLDRILRFLAAKSVLNWSTVATEDSKEKSVYGLTSACKYYISDEDGVSLAPILIMLHDKVIIDSWYHLKDAVLEGGIPFNMAHNGMHAFEYPAIDSRIRDVLIQAMYNHTTLITKKMLKVYTGFKEITEIVDVGGGTGATLAKIISEYPLIRGINLDLPHVIKDAAPLAGVKHVSGDMFESVPEGEVIFMKWILHDWSDEHCLKILKNCCNSLPELGKVIIVESLVPEYSDTDSLAKLNNFCDSDMIMLASHAGGKERSLKEFEELAKKSGFAGKLAMMSNKDDEETDDFTRALQLNSGSILGMVMKAAIELHLFEIMSKAASVNGTYPFGDDSKMLSSDDIVAHLPTQNPTAPAMLDRLLRFLAAKSILKTRTIVSQVDGKDKSLYGLASICKYYISDEDGVSLAPSLALLHDKTIVDSWYHLKAAVLEGGIPFNMAHGMHVFEYPANDHRFNEVFNEGMYNHTTIIMKKILEVYTGFEQLIEIVDVGGGTGATLAKIISKYPHIRGINFDLPHVIKDASPLTGVEHVEGDMFIRVPKGEVIFMKWILHDWSDDHCLKLLKNCCGALPEFGKVITVESVVNENSATGSLSESNNVLDADMLMMASSSGGKERSLKEFEALAVESGFASVKLICSATIYSVLEFYKKV</sequence>
<dbReference type="GO" id="GO:0009805">
    <property type="term" value="P:coumarin biosynthetic process"/>
    <property type="evidence" value="ECO:0007669"/>
    <property type="project" value="UniProtKB-ARBA"/>
</dbReference>
<name>A0A166FJW9_DAUCS</name>
<dbReference type="Gramene" id="KZN07861">
    <property type="protein sequence ID" value="KZN07861"/>
    <property type="gene ID" value="DCAR_000530"/>
</dbReference>
<dbReference type="Pfam" id="PF00891">
    <property type="entry name" value="Methyltransf_2"/>
    <property type="match status" value="2"/>
</dbReference>
<evidence type="ECO:0000256" key="3">
    <source>
        <dbReference type="ARBA" id="ARBA00022691"/>
    </source>
</evidence>
<feature type="domain" description="O-methyltransferase dimerisation" evidence="6">
    <location>
        <begin position="371"/>
        <end position="474"/>
    </location>
</feature>
<feature type="domain" description="O-methyltransferase C-terminal" evidence="5">
    <location>
        <begin position="497"/>
        <end position="703"/>
    </location>
</feature>
<dbReference type="Gene3D" id="1.10.10.10">
    <property type="entry name" value="Winged helix-like DNA-binding domain superfamily/Winged helix DNA-binding domain"/>
    <property type="match status" value="2"/>
</dbReference>
<dbReference type="SUPFAM" id="SSF46785">
    <property type="entry name" value="Winged helix' DNA-binding domain"/>
    <property type="match status" value="2"/>
</dbReference>
<evidence type="ECO:0000259" key="5">
    <source>
        <dbReference type="Pfam" id="PF00891"/>
    </source>
</evidence>
<dbReference type="InterPro" id="IPR029063">
    <property type="entry name" value="SAM-dependent_MTases_sf"/>
</dbReference>
<keyword evidence="1" id="KW-0489">Methyltransferase</keyword>
<evidence type="ECO:0000256" key="2">
    <source>
        <dbReference type="ARBA" id="ARBA00022679"/>
    </source>
</evidence>
<accession>A0A166FJW9</accession>
<comment type="caution">
    <text evidence="7">The sequence shown here is derived from an EMBL/GenBank/DDBJ whole genome shotgun (WGS) entry which is preliminary data.</text>
</comment>
<dbReference type="InterPro" id="IPR001077">
    <property type="entry name" value="COMT_C"/>
</dbReference>
<comment type="similarity">
    <text evidence="4">Belongs to the class I-like SAM-binding methyltransferase superfamily. Cation-independent O-methyltransferase family. COMT subfamily.</text>
</comment>
<dbReference type="InterPro" id="IPR012967">
    <property type="entry name" value="COMT_dimerisation"/>
</dbReference>
<dbReference type="AlphaFoldDB" id="A0A166FJW9"/>
<dbReference type="GO" id="GO:0008757">
    <property type="term" value="F:S-adenosylmethionine-dependent methyltransferase activity"/>
    <property type="evidence" value="ECO:0007669"/>
    <property type="project" value="UniProtKB-ARBA"/>
</dbReference>
<dbReference type="GO" id="GO:0008171">
    <property type="term" value="F:O-methyltransferase activity"/>
    <property type="evidence" value="ECO:0007669"/>
    <property type="project" value="InterPro"/>
</dbReference>
<dbReference type="InterPro" id="IPR036388">
    <property type="entry name" value="WH-like_DNA-bd_sf"/>
</dbReference>
<dbReference type="PANTHER" id="PTHR11746">
    <property type="entry name" value="O-METHYLTRANSFERASE"/>
    <property type="match status" value="1"/>
</dbReference>
<dbReference type="OMA" id="ICHGMEL"/>
<gene>
    <name evidence="7" type="ORF">DCAR_000530</name>
</gene>
<dbReference type="FunFam" id="3.40.50.150:FF:000061">
    <property type="entry name" value="Caffeic acid O-methyltransferase"/>
    <property type="match status" value="1"/>
</dbReference>
<evidence type="ECO:0000313" key="7">
    <source>
        <dbReference type="EMBL" id="KZN07861.1"/>
    </source>
</evidence>
<keyword evidence="3" id="KW-0949">S-adenosyl-L-methionine</keyword>
<evidence type="ECO:0000259" key="6">
    <source>
        <dbReference type="Pfam" id="PF08100"/>
    </source>
</evidence>
<dbReference type="Pfam" id="PF08100">
    <property type="entry name" value="Dimerisation"/>
    <property type="match status" value="2"/>
</dbReference>
<dbReference type="InterPro" id="IPR036390">
    <property type="entry name" value="WH_DNA-bd_sf"/>
</dbReference>
<protein>
    <submittedName>
        <fullName evidence="7">Uncharacterized protein</fullName>
    </submittedName>
</protein>
<dbReference type="GO" id="GO:0046983">
    <property type="term" value="F:protein dimerization activity"/>
    <property type="evidence" value="ECO:0007669"/>
    <property type="project" value="InterPro"/>
</dbReference>
<dbReference type="Gene3D" id="3.40.50.150">
    <property type="entry name" value="Vaccinia Virus protein VP39"/>
    <property type="match status" value="2"/>
</dbReference>
<dbReference type="EMBL" id="LNRQ01000001">
    <property type="protein sequence ID" value="KZN07861.1"/>
    <property type="molecule type" value="Genomic_DNA"/>
</dbReference>
<dbReference type="SUPFAM" id="SSF53335">
    <property type="entry name" value="S-adenosyl-L-methionine-dependent methyltransferases"/>
    <property type="match status" value="2"/>
</dbReference>
<evidence type="ECO:0000256" key="4">
    <source>
        <dbReference type="ARBA" id="ARBA00034481"/>
    </source>
</evidence>
<dbReference type="GO" id="GO:0032259">
    <property type="term" value="P:methylation"/>
    <property type="evidence" value="ECO:0007669"/>
    <property type="project" value="UniProtKB-KW"/>
</dbReference>